<feature type="compositionally biased region" description="Polar residues" evidence="1">
    <location>
        <begin position="40"/>
        <end position="52"/>
    </location>
</feature>
<sequence>MPGQTKPESKKSKKSTTKDSTLVPKGRESKKSIQKDKTTVGDTVSKAPSTPASEKAKKQPLRKAMSAADKRKSEEAAGIESSVDHPLAHVLGVSVLELYLHGVTDRKRMIEVLKQPFNQPVSTQKKNLVQYIKDRKFIQRRIAKERKDRDTSTFKTDKHYLTEGLCKNLRTNIQAARDFMLKRPKDVSRIEKSLRHAFKSSGGTLSDFDKDINDLLTKCLDGPDKLYDKEGKPVINALSKGLQSYIDESKERLDHYDLLVDILDPRVKKAETEKTLTTLKKKSCFVDSFDPKKHIFTNGTCNKTRKALEEATKFIEKLSKKDVTKKK</sequence>
<proteinExistence type="predicted"/>
<evidence type="ECO:0000256" key="1">
    <source>
        <dbReference type="SAM" id="MobiDB-lite"/>
    </source>
</evidence>
<dbReference type="Proteomes" id="UP001057375">
    <property type="component" value="Unassembled WGS sequence"/>
</dbReference>
<feature type="region of interest" description="Disordered" evidence="1">
    <location>
        <begin position="1"/>
        <end position="81"/>
    </location>
</feature>
<accession>A0ABQ5JU39</accession>
<protein>
    <submittedName>
        <fullName evidence="2">Uncharacterized protein</fullName>
    </submittedName>
</protein>
<comment type="caution">
    <text evidence="2">The sequence shown here is derived from an EMBL/GenBank/DDBJ whole genome shotgun (WGS) entry which is preliminary data.</text>
</comment>
<name>A0ABQ5JU39_9EUKA</name>
<gene>
    <name evidence="2" type="ORF">ADUPG1_011070</name>
</gene>
<evidence type="ECO:0000313" key="3">
    <source>
        <dbReference type="Proteomes" id="UP001057375"/>
    </source>
</evidence>
<organism evidence="2 3">
    <name type="scientific">Aduncisulcus paluster</name>
    <dbReference type="NCBI Taxonomy" id="2918883"/>
    <lineage>
        <taxon>Eukaryota</taxon>
        <taxon>Metamonada</taxon>
        <taxon>Carpediemonas-like organisms</taxon>
        <taxon>Aduncisulcus</taxon>
    </lineage>
</organism>
<reference evidence="2" key="1">
    <citation type="submission" date="2022-03" db="EMBL/GenBank/DDBJ databases">
        <title>Draft genome sequence of Aduncisulcus paluster, a free-living microaerophilic Fornicata.</title>
        <authorList>
            <person name="Yuyama I."/>
            <person name="Kume K."/>
            <person name="Tamura T."/>
            <person name="Inagaki Y."/>
            <person name="Hashimoto T."/>
        </authorList>
    </citation>
    <scope>NUCLEOTIDE SEQUENCE</scope>
    <source>
        <strain evidence="2">NY0171</strain>
    </source>
</reference>
<feature type="compositionally biased region" description="Basic and acidic residues" evidence="1">
    <location>
        <begin position="25"/>
        <end position="39"/>
    </location>
</feature>
<evidence type="ECO:0000313" key="2">
    <source>
        <dbReference type="EMBL" id="GKT17260.1"/>
    </source>
</evidence>
<dbReference type="EMBL" id="BQXS01011832">
    <property type="protein sequence ID" value="GKT17260.1"/>
    <property type="molecule type" value="Genomic_DNA"/>
</dbReference>
<keyword evidence="3" id="KW-1185">Reference proteome</keyword>